<dbReference type="Proteomes" id="UP000427906">
    <property type="component" value="Chromosome"/>
</dbReference>
<evidence type="ECO:0000313" key="2">
    <source>
        <dbReference type="Proteomes" id="UP000427906"/>
    </source>
</evidence>
<dbReference type="InterPro" id="IPR012334">
    <property type="entry name" value="Pectin_lyas_fold"/>
</dbReference>
<dbReference type="AlphaFoldDB" id="A0A5K7YWA6"/>
<name>A0A5K7YWA6_9BACT</name>
<reference evidence="1 2" key="1">
    <citation type="submission" date="2019-11" db="EMBL/GenBank/DDBJ databases">
        <title>Comparative genomics of hydrocarbon-degrading Desulfosarcina strains.</title>
        <authorList>
            <person name="Watanabe M."/>
            <person name="Kojima H."/>
            <person name="Fukui M."/>
        </authorList>
    </citation>
    <scope>NUCLEOTIDE SEQUENCE [LARGE SCALE GENOMIC DNA]</scope>
    <source>
        <strain evidence="1 2">PL12</strain>
    </source>
</reference>
<evidence type="ECO:0008006" key="3">
    <source>
        <dbReference type="Google" id="ProtNLM"/>
    </source>
</evidence>
<dbReference type="NCBIfam" id="NF041518">
    <property type="entry name" value="choice_anch_Q"/>
    <property type="match status" value="1"/>
</dbReference>
<dbReference type="RefSeq" id="WP_155319216.1">
    <property type="nucleotide sequence ID" value="NZ_AP021874.1"/>
</dbReference>
<protein>
    <recommendedName>
        <fullName evidence="3">Right handed beta helix domain-containing protein</fullName>
    </recommendedName>
</protein>
<dbReference type="SUPFAM" id="SSF51126">
    <property type="entry name" value="Pectin lyase-like"/>
    <property type="match status" value="1"/>
</dbReference>
<organism evidence="1 2">
    <name type="scientific">Desulfosarcina alkanivorans</name>
    <dbReference type="NCBI Taxonomy" id="571177"/>
    <lineage>
        <taxon>Bacteria</taxon>
        <taxon>Pseudomonadati</taxon>
        <taxon>Thermodesulfobacteriota</taxon>
        <taxon>Desulfobacteria</taxon>
        <taxon>Desulfobacterales</taxon>
        <taxon>Desulfosarcinaceae</taxon>
        <taxon>Desulfosarcina</taxon>
    </lineage>
</organism>
<dbReference type="InterPro" id="IPR059226">
    <property type="entry name" value="Choice_anch_Q_dom"/>
</dbReference>
<dbReference type="OrthoDB" id="8878147at2"/>
<accession>A0A5K7YWA6</accession>
<dbReference type="InterPro" id="IPR011050">
    <property type="entry name" value="Pectin_lyase_fold/virulence"/>
</dbReference>
<proteinExistence type="predicted"/>
<keyword evidence="2" id="KW-1185">Reference proteome</keyword>
<evidence type="ECO:0000313" key="1">
    <source>
        <dbReference type="EMBL" id="BBO71361.1"/>
    </source>
</evidence>
<dbReference type="EMBL" id="AP021874">
    <property type="protein sequence ID" value="BBO71361.1"/>
    <property type="molecule type" value="Genomic_DNA"/>
</dbReference>
<dbReference type="Gene3D" id="2.160.20.10">
    <property type="entry name" value="Single-stranded right-handed beta-helix, Pectin lyase-like"/>
    <property type="match status" value="1"/>
</dbReference>
<sequence>MMRPERMIEGLRILAVWLLMAGLAGARTYYVAVDGNDTCGDGSDASPWATITHALDTVPDQSLVLVKPGTYTGRIRLRGTFGQGVTVAAQIPYQARLRNDATVVTCYYGKGIALEGFDIAHSGPGAGALVVQIQDLAGGDDAVSDITIRNNILHDSFNNDILKINNGATRITVEGNMFYNQSGSDEHIDINSVARVTVQDNVFFNDFEGSGRVDANDTGSTIVIKDSNGDSDAFVGSRDITVRRNVFLNWQGSTGSNFVLVGEDGNPYFEGRDVLVENNLMLGNSVHVMRAPFGVKGGKDILFRHNTIAGDLPSMAYAMRLNTEGSNPANENIRFFNNIWSDPSGTMGATAAGGATDFSDTPVDETLSYTLDSNLYWNGGLPIPEDAEERINPSDDARRRIADPRLGGQNDLVLPRWDEAGGRFADGSATVRQAFKRLVGRYGRPAHGSPAVDAAAPEQAAAEDILGKPRPRGAGPDIGAVEQFPVVVAPLLHLLLSSE</sequence>
<dbReference type="KEGG" id="dalk:DSCA_52910"/>
<gene>
    <name evidence="1" type="ORF">DSCA_52910</name>
</gene>